<keyword evidence="1" id="KW-1133">Transmembrane helix</keyword>
<reference evidence="3" key="1">
    <citation type="journal article" date="2019" name="Int. J. Syst. Evol. Microbiol.">
        <title>The Global Catalogue of Microorganisms (GCM) 10K type strain sequencing project: providing services to taxonomists for standard genome sequencing and annotation.</title>
        <authorList>
            <consortium name="The Broad Institute Genomics Platform"/>
            <consortium name="The Broad Institute Genome Sequencing Center for Infectious Disease"/>
            <person name="Wu L."/>
            <person name="Ma J."/>
        </authorList>
    </citation>
    <scope>NUCLEOTIDE SEQUENCE [LARGE SCALE GENOMIC DNA]</scope>
    <source>
        <strain evidence="3">KCTC 42730</strain>
    </source>
</reference>
<feature type="transmembrane region" description="Helical" evidence="1">
    <location>
        <begin position="12"/>
        <end position="31"/>
    </location>
</feature>
<protein>
    <recommendedName>
        <fullName evidence="4">PH domain-containing protein</fullName>
    </recommendedName>
</protein>
<proteinExistence type="predicted"/>
<comment type="caution">
    <text evidence="2">The sequence shown here is derived from an EMBL/GenBank/DDBJ whole genome shotgun (WGS) entry which is preliminary data.</text>
</comment>
<name>A0ABV7CPM0_9GAMM</name>
<keyword evidence="3" id="KW-1185">Reference proteome</keyword>
<evidence type="ECO:0008006" key="4">
    <source>
        <dbReference type="Google" id="ProtNLM"/>
    </source>
</evidence>
<evidence type="ECO:0000313" key="3">
    <source>
        <dbReference type="Proteomes" id="UP001595453"/>
    </source>
</evidence>
<sequence>MRELKLQINTAFYLFLFLSAALVWGLGLVFNTMHIDFAYSIQMVISVLIVCFCIFNLSLSIAGQCKAVFCKQGLYYVNIFGRRRYIVAEQIVSLQVRSICGIKVTRIKMTESTLILFAFKPNHSQQEQLREFGYPI</sequence>
<dbReference type="EMBL" id="JBHRSD010000046">
    <property type="protein sequence ID" value="MFC3034634.1"/>
    <property type="molecule type" value="Genomic_DNA"/>
</dbReference>
<evidence type="ECO:0000313" key="2">
    <source>
        <dbReference type="EMBL" id="MFC3034634.1"/>
    </source>
</evidence>
<keyword evidence="1" id="KW-0812">Transmembrane</keyword>
<dbReference type="Proteomes" id="UP001595453">
    <property type="component" value="Unassembled WGS sequence"/>
</dbReference>
<accession>A0ABV7CPM0</accession>
<feature type="transmembrane region" description="Helical" evidence="1">
    <location>
        <begin position="37"/>
        <end position="59"/>
    </location>
</feature>
<organism evidence="2 3">
    <name type="scientific">Pseudoalteromonas fenneropenaei</name>
    <dbReference type="NCBI Taxonomy" id="1737459"/>
    <lineage>
        <taxon>Bacteria</taxon>
        <taxon>Pseudomonadati</taxon>
        <taxon>Pseudomonadota</taxon>
        <taxon>Gammaproteobacteria</taxon>
        <taxon>Alteromonadales</taxon>
        <taxon>Pseudoalteromonadaceae</taxon>
        <taxon>Pseudoalteromonas</taxon>
    </lineage>
</organism>
<dbReference type="RefSeq" id="WP_377128296.1">
    <property type="nucleotide sequence ID" value="NZ_JBHRSD010000046.1"/>
</dbReference>
<evidence type="ECO:0000256" key="1">
    <source>
        <dbReference type="SAM" id="Phobius"/>
    </source>
</evidence>
<gene>
    <name evidence="2" type="ORF">ACFOEE_19200</name>
</gene>
<keyword evidence="1" id="KW-0472">Membrane</keyword>